<reference evidence="8" key="1">
    <citation type="journal article" date="2019" name="Plant J.">
        <title>Chlorella vulgaris genome assembly and annotation reveals the molecular basis for metabolic acclimation to high light conditions.</title>
        <authorList>
            <person name="Cecchin M."/>
            <person name="Marcolungo L."/>
            <person name="Rossato M."/>
            <person name="Girolomoni L."/>
            <person name="Cosentino E."/>
            <person name="Cuine S."/>
            <person name="Li-Beisson Y."/>
            <person name="Delledonne M."/>
            <person name="Ballottari M."/>
        </authorList>
    </citation>
    <scope>NUCLEOTIDE SEQUENCE</scope>
    <source>
        <strain evidence="8">211/11P</strain>
    </source>
</reference>
<evidence type="ECO:0000313" key="8">
    <source>
        <dbReference type="EMBL" id="KAI3423821.1"/>
    </source>
</evidence>
<organism evidence="8 9">
    <name type="scientific">Chlorella vulgaris</name>
    <name type="common">Green alga</name>
    <dbReference type="NCBI Taxonomy" id="3077"/>
    <lineage>
        <taxon>Eukaryota</taxon>
        <taxon>Viridiplantae</taxon>
        <taxon>Chlorophyta</taxon>
        <taxon>core chlorophytes</taxon>
        <taxon>Trebouxiophyceae</taxon>
        <taxon>Chlorellales</taxon>
        <taxon>Chlorellaceae</taxon>
        <taxon>Chlorella clade</taxon>
        <taxon>Chlorella</taxon>
    </lineage>
</organism>
<comment type="caution">
    <text evidence="8">The sequence shown here is derived from an EMBL/GenBank/DDBJ whole genome shotgun (WGS) entry which is preliminary data.</text>
</comment>
<accession>A0A9D4TET6</accession>
<evidence type="ECO:0000256" key="5">
    <source>
        <dbReference type="ARBA" id="ARBA00023136"/>
    </source>
</evidence>
<dbReference type="CDD" id="cd15861">
    <property type="entry name" value="SNARE_SNAP25N_23N_29N_SEC9N"/>
    <property type="match status" value="1"/>
</dbReference>
<feature type="region of interest" description="Disordered" evidence="6">
    <location>
        <begin position="118"/>
        <end position="154"/>
    </location>
</feature>
<dbReference type="SUPFAM" id="SSF58038">
    <property type="entry name" value="SNARE fusion complex"/>
    <property type="match status" value="2"/>
</dbReference>
<sequence length="257" mass="28892">MAEQEPASQAAFPVSVALGPDERQLLERGKAQHRETTATAKRALQIAENTNDVARSTLVELHRQGQQLERADLGMKQVGQDVKEASAVLRFMRRWCCFQCCCDPTADLDRTRRSRASAAQKMLANQHSDVDQHYAAKQQSVQRKARQHDPAYGGNEHAARHELLAQADSIQAARQGTQATSIGFGLPETDRQEIQQETQRQDRVIDDIGNAVASLHTLSKEMHEEMEEQLPRIAHLQDRAEATHDELGSMMRDVRRI</sequence>
<evidence type="ECO:0000256" key="4">
    <source>
        <dbReference type="ARBA" id="ARBA00022927"/>
    </source>
</evidence>
<dbReference type="GO" id="GO:0031201">
    <property type="term" value="C:SNARE complex"/>
    <property type="evidence" value="ECO:0007669"/>
    <property type="project" value="InterPro"/>
</dbReference>
<dbReference type="InterPro" id="IPR044766">
    <property type="entry name" value="NPSN/SNAP25-like_N_SNARE"/>
</dbReference>
<dbReference type="OrthoDB" id="19261at2759"/>
<dbReference type="InterPro" id="IPR000727">
    <property type="entry name" value="T_SNARE_dom"/>
</dbReference>
<proteinExistence type="inferred from homology"/>
<evidence type="ECO:0000313" key="9">
    <source>
        <dbReference type="Proteomes" id="UP001055712"/>
    </source>
</evidence>
<dbReference type="Gene3D" id="1.20.5.110">
    <property type="match status" value="2"/>
</dbReference>
<keyword evidence="4" id="KW-0653">Protein transport</keyword>
<keyword evidence="3" id="KW-0813">Transport</keyword>
<feature type="domain" description="T-SNARE coiled-coil homology" evidence="7">
    <location>
        <begin position="195"/>
        <end position="257"/>
    </location>
</feature>
<dbReference type="CDD" id="cd15841">
    <property type="entry name" value="SNARE_Qc"/>
    <property type="match status" value="1"/>
</dbReference>
<dbReference type="PANTHER" id="PTHR19305">
    <property type="entry name" value="SYNAPTOSOMAL ASSOCIATED PROTEIN"/>
    <property type="match status" value="1"/>
</dbReference>
<dbReference type="GO" id="GO:0005886">
    <property type="term" value="C:plasma membrane"/>
    <property type="evidence" value="ECO:0007669"/>
    <property type="project" value="TreeGrafter"/>
</dbReference>
<protein>
    <recommendedName>
        <fullName evidence="7">t-SNARE coiled-coil homology domain-containing protein</fullName>
    </recommendedName>
</protein>
<evidence type="ECO:0000256" key="2">
    <source>
        <dbReference type="ARBA" id="ARBA00009480"/>
    </source>
</evidence>
<evidence type="ECO:0000256" key="6">
    <source>
        <dbReference type="SAM" id="MobiDB-lite"/>
    </source>
</evidence>
<dbReference type="PROSITE" id="PS50192">
    <property type="entry name" value="T_SNARE"/>
    <property type="match status" value="1"/>
</dbReference>
<dbReference type="PANTHER" id="PTHR19305:SF9">
    <property type="entry name" value="SYNAPTOSOMAL-ASSOCIATED PROTEIN 29"/>
    <property type="match status" value="1"/>
</dbReference>
<dbReference type="AlphaFoldDB" id="A0A9D4TET6"/>
<keyword evidence="5" id="KW-0472">Membrane</keyword>
<comment type="similarity">
    <text evidence="2">Belongs to the SNAP-25 family.</text>
</comment>
<dbReference type="EMBL" id="SIDB01000014">
    <property type="protein sequence ID" value="KAI3423821.1"/>
    <property type="molecule type" value="Genomic_DNA"/>
</dbReference>
<keyword evidence="9" id="KW-1185">Reference proteome</keyword>
<dbReference type="SMART" id="SM00397">
    <property type="entry name" value="t_SNARE"/>
    <property type="match status" value="2"/>
</dbReference>
<comment type="subcellular location">
    <subcellularLocation>
        <location evidence="1">Membrane</location>
    </subcellularLocation>
</comment>
<reference evidence="8" key="2">
    <citation type="submission" date="2020-11" db="EMBL/GenBank/DDBJ databases">
        <authorList>
            <person name="Cecchin M."/>
            <person name="Marcolungo L."/>
            <person name="Rossato M."/>
            <person name="Girolomoni L."/>
            <person name="Cosentino E."/>
            <person name="Cuine S."/>
            <person name="Li-Beisson Y."/>
            <person name="Delledonne M."/>
            <person name="Ballottari M."/>
        </authorList>
    </citation>
    <scope>NUCLEOTIDE SEQUENCE</scope>
    <source>
        <strain evidence="8">211/11P</strain>
        <tissue evidence="8">Whole cell</tissue>
    </source>
</reference>
<dbReference type="Proteomes" id="UP001055712">
    <property type="component" value="Unassembled WGS sequence"/>
</dbReference>
<evidence type="ECO:0000256" key="1">
    <source>
        <dbReference type="ARBA" id="ARBA00004370"/>
    </source>
</evidence>
<dbReference type="GO" id="GO:0015031">
    <property type="term" value="P:protein transport"/>
    <property type="evidence" value="ECO:0007669"/>
    <property type="project" value="UniProtKB-KW"/>
</dbReference>
<evidence type="ECO:0000259" key="7">
    <source>
        <dbReference type="PROSITE" id="PS50192"/>
    </source>
</evidence>
<evidence type="ECO:0000256" key="3">
    <source>
        <dbReference type="ARBA" id="ARBA00022448"/>
    </source>
</evidence>
<dbReference type="GO" id="GO:0005484">
    <property type="term" value="F:SNAP receptor activity"/>
    <property type="evidence" value="ECO:0007669"/>
    <property type="project" value="InterPro"/>
</dbReference>
<gene>
    <name evidence="8" type="ORF">D9Q98_009657</name>
</gene>
<name>A0A9D4TET6_CHLVU</name>